<sequence>MAKEYEFVMPGHPNIYGGDQPHNLKIYFSEPDSGVNTDTGIVLFIAGFGGHANSNVYKKMRSNFADRYNLVTVQCDFFGWEFMQAEPLEESLNNFNDMGLMQVLDNITAVMAVIEILKDNEFTFNSKKIIAYGHSHGAYLSLLCNRLAPGLFSLIIDNSAWLYPAYLSADRYLFTGSDTPIVFNYFAKSNENDKGILSLPLVYKSINKFCQIHSFHGSADRLITFEEKRRFCNAIRNCYLHEITAAKVDHQIFKSNDHGLDADFLLLFDYVMTELDVKFNRGTEVIIPNHEIRTDLHSYHFDYTNKIPILTLK</sequence>
<dbReference type="Proteomes" id="UP001161691">
    <property type="component" value="Unassembled WGS sequence"/>
</dbReference>
<keyword evidence="2" id="KW-1185">Reference proteome</keyword>
<evidence type="ECO:0000313" key="1">
    <source>
        <dbReference type="EMBL" id="MDI4650373.1"/>
    </source>
</evidence>
<dbReference type="EMBL" id="JAGRPV010000002">
    <property type="protein sequence ID" value="MDI4650373.1"/>
    <property type="molecule type" value="Genomic_DNA"/>
</dbReference>
<dbReference type="RefSeq" id="WP_282913221.1">
    <property type="nucleotide sequence ID" value="NZ_JAGRPV010000002.1"/>
</dbReference>
<dbReference type="Pfam" id="PF11144">
    <property type="entry name" value="DUF2920"/>
    <property type="match status" value="1"/>
</dbReference>
<dbReference type="InterPro" id="IPR029058">
    <property type="entry name" value="AB_hydrolase_fold"/>
</dbReference>
<protein>
    <submittedName>
        <fullName evidence="1">DUF2920 family protein</fullName>
    </submittedName>
</protein>
<gene>
    <name evidence="1" type="ORF">KB449_35915</name>
</gene>
<comment type="caution">
    <text evidence="1">The sequence shown here is derived from an EMBL/GenBank/DDBJ whole genome shotgun (WGS) entry which is preliminary data.</text>
</comment>
<dbReference type="Gene3D" id="3.40.50.1820">
    <property type="entry name" value="alpha/beta hydrolase"/>
    <property type="match status" value="1"/>
</dbReference>
<dbReference type="SUPFAM" id="SSF53474">
    <property type="entry name" value="alpha/beta-Hydrolases"/>
    <property type="match status" value="1"/>
</dbReference>
<name>A0ABT6TU47_9BACL</name>
<proteinExistence type="predicted"/>
<accession>A0ABT6TU47</accession>
<dbReference type="InterPro" id="IPR022605">
    <property type="entry name" value="DUF2920"/>
</dbReference>
<reference evidence="1" key="1">
    <citation type="submission" date="2023-04" db="EMBL/GenBank/DDBJ databases">
        <title>Comparative genomic analysis of Cohnella hashimotonis sp. nov., isolated from the International Space Station.</title>
        <authorList>
            <person name="Venkateswaran K."/>
            <person name="Simpson A."/>
        </authorList>
    </citation>
    <scope>NUCLEOTIDE SEQUENCE</scope>
    <source>
        <strain evidence="1">F6_2S_P_1</strain>
    </source>
</reference>
<organism evidence="1 2">
    <name type="scientific">Cohnella hashimotonis</name>
    <dbReference type="NCBI Taxonomy" id="2826895"/>
    <lineage>
        <taxon>Bacteria</taxon>
        <taxon>Bacillati</taxon>
        <taxon>Bacillota</taxon>
        <taxon>Bacilli</taxon>
        <taxon>Bacillales</taxon>
        <taxon>Paenibacillaceae</taxon>
        <taxon>Cohnella</taxon>
    </lineage>
</organism>
<evidence type="ECO:0000313" key="2">
    <source>
        <dbReference type="Proteomes" id="UP001161691"/>
    </source>
</evidence>